<name>A0A1H3H7N4_9BACI</name>
<dbReference type="Pfam" id="PF07563">
    <property type="entry name" value="DUF1541"/>
    <property type="match status" value="2"/>
</dbReference>
<feature type="domain" description="DUF1541" evidence="3">
    <location>
        <begin position="147"/>
        <end position="197"/>
    </location>
</feature>
<reference evidence="4 5" key="1">
    <citation type="submission" date="2016-10" db="EMBL/GenBank/DDBJ databases">
        <authorList>
            <person name="Varghese N."/>
            <person name="Submissions S."/>
        </authorList>
    </citation>
    <scope>NUCLEOTIDE SEQUENCE [LARGE SCALE GENOMIC DNA]</scope>
    <source>
        <strain evidence="4 5">DSM 20748</strain>
    </source>
</reference>
<gene>
    <name evidence="4" type="ORF">SAMN04488081_2090</name>
</gene>
<evidence type="ECO:0000313" key="4">
    <source>
        <dbReference type="EMBL" id="SDY11350.1"/>
    </source>
</evidence>
<dbReference type="Gene3D" id="2.30.30.1210">
    <property type="entry name" value="Domain of unknown function DUF1541"/>
    <property type="match status" value="1"/>
</dbReference>
<feature type="region of interest" description="Disordered" evidence="1">
    <location>
        <begin position="24"/>
        <end position="79"/>
    </location>
</feature>
<comment type="caution">
    <text evidence="4">The sequence shown here is derived from an EMBL/GenBank/DDBJ whole genome shotgun (WGS) entry which is preliminary data.</text>
</comment>
<keyword evidence="2" id="KW-0732">Signal</keyword>
<evidence type="ECO:0000256" key="2">
    <source>
        <dbReference type="SAM" id="SignalP"/>
    </source>
</evidence>
<evidence type="ECO:0000259" key="3">
    <source>
        <dbReference type="Pfam" id="PF07563"/>
    </source>
</evidence>
<accession>A0A1H3H7N4</accession>
<protein>
    <recommendedName>
        <fullName evidence="3">DUF1541 domain-containing protein</fullName>
    </recommendedName>
</protein>
<evidence type="ECO:0000256" key="1">
    <source>
        <dbReference type="SAM" id="MobiDB-lite"/>
    </source>
</evidence>
<evidence type="ECO:0000313" key="5">
    <source>
        <dbReference type="Proteomes" id="UP000198647"/>
    </source>
</evidence>
<proteinExistence type="predicted"/>
<feature type="compositionally biased region" description="Basic and acidic residues" evidence="1">
    <location>
        <begin position="31"/>
        <end position="51"/>
    </location>
</feature>
<feature type="domain" description="DUF1541" evidence="3">
    <location>
        <begin position="83"/>
        <end position="133"/>
    </location>
</feature>
<dbReference type="Proteomes" id="UP000198647">
    <property type="component" value="Unassembled WGS sequence"/>
</dbReference>
<feature type="signal peptide" evidence="2">
    <location>
        <begin position="1"/>
        <end position="25"/>
    </location>
</feature>
<dbReference type="RefSeq" id="WP_093107616.1">
    <property type="nucleotide sequence ID" value="NZ_FNOS01000005.1"/>
</dbReference>
<keyword evidence="5" id="KW-1185">Reference proteome</keyword>
<dbReference type="EMBL" id="FNOS01000005">
    <property type="protein sequence ID" value="SDY11350.1"/>
    <property type="molecule type" value="Genomic_DNA"/>
</dbReference>
<feature type="chain" id="PRO_5046686044" description="DUF1541 domain-containing protein" evidence="2">
    <location>
        <begin position="26"/>
        <end position="205"/>
    </location>
</feature>
<dbReference type="InterPro" id="IPR011438">
    <property type="entry name" value="DUF1541"/>
</dbReference>
<dbReference type="PROSITE" id="PS51257">
    <property type="entry name" value="PROKAR_LIPOPROTEIN"/>
    <property type="match status" value="1"/>
</dbReference>
<sequence length="205" mass="22273">MKKKIIFGVMALFLAALLAACGNSAEETESSGDKKEQEEQKEDTKEQKEDTEGGMGHSAEEMSSDGSVPAGLKKAEDPEFAIGDKAEIKAEHMKGMKGAESTISGAFNTTVYTVSYTPTNGGDPVKNHKWVIHEEFENPGEAPMKEGEEAVMTATHMKGMEGATATIDSAKETTVYMVDFTTTDTEEQVENHKWVTEEELAPVEQ</sequence>
<organism evidence="4 5">
    <name type="scientific">Salimicrobium album</name>
    <dbReference type="NCBI Taxonomy" id="50717"/>
    <lineage>
        <taxon>Bacteria</taxon>
        <taxon>Bacillati</taxon>
        <taxon>Bacillota</taxon>
        <taxon>Bacilli</taxon>
        <taxon>Bacillales</taxon>
        <taxon>Bacillaceae</taxon>
        <taxon>Salimicrobium</taxon>
    </lineage>
</organism>